<dbReference type="Proteomes" id="UP000241447">
    <property type="component" value="Plasmid pCBLh4c"/>
</dbReference>
<dbReference type="KEGG" id="cbak:DA792_02715"/>
<evidence type="ECO:0000313" key="2">
    <source>
        <dbReference type="Proteomes" id="UP000241447"/>
    </source>
</evidence>
<geneLocation type="plasmid" evidence="2">
    <name>pcblh4c</name>
</geneLocation>
<organism evidence="1 2">
    <name type="scientific">Celeribacter baekdonensis</name>
    <dbReference type="NCBI Taxonomy" id="875171"/>
    <lineage>
        <taxon>Bacteria</taxon>
        <taxon>Pseudomonadati</taxon>
        <taxon>Pseudomonadota</taxon>
        <taxon>Alphaproteobacteria</taxon>
        <taxon>Rhodobacterales</taxon>
        <taxon>Roseobacteraceae</taxon>
        <taxon>Celeribacter</taxon>
    </lineage>
</organism>
<gene>
    <name evidence="1" type="ORF">DA792_02715</name>
</gene>
<accession>A0A2R4LZ52</accession>
<sequence length="117" mass="12430">MAITSALVQPFAICQSETVGIDLAAFFRIFCRALGDNVPRSKSAVGAVRVLNIPVSIACLGKALHSPAGKGSGARAGDSHFGRWWGAGLWVKQSDWQGDMVWHGLPVSLCLLGHPFD</sequence>
<dbReference type="EMBL" id="CP028474">
    <property type="protein sequence ID" value="AVW90122.1"/>
    <property type="molecule type" value="Genomic_DNA"/>
</dbReference>
<dbReference type="AlphaFoldDB" id="A0A2R4LZ52"/>
<keyword evidence="1" id="KW-0614">Plasmid</keyword>
<reference evidence="1 2" key="1">
    <citation type="submission" date="2018-03" db="EMBL/GenBank/DDBJ databases">
        <title>The Complete Genome of Celeribacter baekdonensis strain LH4, a Thiosulfate-Oxidizing Alphaproteobacterium Isolated from Gulf of Mexico Continental Slope Sediments.</title>
        <authorList>
            <person name="Flood B.E."/>
            <person name="Bailey J.V."/>
            <person name="Leprich D."/>
        </authorList>
    </citation>
    <scope>NUCLEOTIDE SEQUENCE [LARGE SCALE GENOMIC DNA]</scope>
    <source>
        <strain evidence="1 2">LH4</strain>
        <plasmid evidence="2">Plasmid pcblh4c</plasmid>
    </source>
</reference>
<name>A0A2R4LZ52_9RHOB</name>
<proteinExistence type="predicted"/>
<protein>
    <submittedName>
        <fullName evidence="1">Uncharacterized protein</fullName>
    </submittedName>
</protein>
<evidence type="ECO:0000313" key="1">
    <source>
        <dbReference type="EMBL" id="AVW90122.1"/>
    </source>
</evidence>